<dbReference type="EMBL" id="NBCO01000032">
    <property type="protein sequence ID" value="ORC85848.1"/>
    <property type="molecule type" value="Genomic_DNA"/>
</dbReference>
<dbReference type="Proteomes" id="UP000192257">
    <property type="component" value="Unassembled WGS sequence"/>
</dbReference>
<evidence type="ECO:0000313" key="2">
    <source>
        <dbReference type="Proteomes" id="UP000192257"/>
    </source>
</evidence>
<keyword evidence="2" id="KW-1185">Reference proteome</keyword>
<dbReference type="AlphaFoldDB" id="A0A1X0NMX2"/>
<comment type="caution">
    <text evidence="1">The sequence shown here is derived from an EMBL/GenBank/DDBJ whole genome shotgun (WGS) entry which is preliminary data.</text>
</comment>
<accession>A0A1X0NMX2</accession>
<gene>
    <name evidence="1" type="ORF">TM35_000321630</name>
</gene>
<protein>
    <submittedName>
        <fullName evidence="1">Uncharacterized protein</fullName>
    </submittedName>
</protein>
<proteinExistence type="predicted"/>
<name>A0A1X0NMX2_9TRYP</name>
<sequence>MRRTFVSFNKDGRAENRLDGFFPGIEVPKAEFIARRQEVTKGENEMFLVDEDLVLNHLLASTSVTYDVKTDTLKGDSLRTSEVSGAVQLSLNLLRDDFGGRQKNEPCYCNWDSKMLALRGD</sequence>
<organism evidence="1 2">
    <name type="scientific">Trypanosoma theileri</name>
    <dbReference type="NCBI Taxonomy" id="67003"/>
    <lineage>
        <taxon>Eukaryota</taxon>
        <taxon>Discoba</taxon>
        <taxon>Euglenozoa</taxon>
        <taxon>Kinetoplastea</taxon>
        <taxon>Metakinetoplastina</taxon>
        <taxon>Trypanosomatida</taxon>
        <taxon>Trypanosomatidae</taxon>
        <taxon>Trypanosoma</taxon>
    </lineage>
</organism>
<dbReference type="GeneID" id="39988570"/>
<reference evidence="1 2" key="1">
    <citation type="submission" date="2017-03" db="EMBL/GenBank/DDBJ databases">
        <title>An alternative strategy for trypanosome survival in the mammalian bloodstream revealed through genome and transcriptome analysis of the ubiquitous bovine parasite Trypanosoma (Megatrypanum) theileri.</title>
        <authorList>
            <person name="Kelly S."/>
            <person name="Ivens A."/>
            <person name="Mott A."/>
            <person name="O'Neill E."/>
            <person name="Emms D."/>
            <person name="Macleod O."/>
            <person name="Voorheis P."/>
            <person name="Matthews J."/>
            <person name="Matthews K."/>
            <person name="Carrington M."/>
        </authorList>
    </citation>
    <scope>NUCLEOTIDE SEQUENCE [LARGE SCALE GENOMIC DNA]</scope>
    <source>
        <strain evidence="1">Edinburgh</strain>
    </source>
</reference>
<dbReference type="RefSeq" id="XP_028879914.1">
    <property type="nucleotide sequence ID" value="XM_029028790.1"/>
</dbReference>
<dbReference type="OrthoDB" id="246880at2759"/>
<evidence type="ECO:0000313" key="1">
    <source>
        <dbReference type="EMBL" id="ORC85848.1"/>
    </source>
</evidence>
<dbReference type="VEuPathDB" id="TriTrypDB:TM35_000321630"/>